<evidence type="ECO:0000313" key="8">
    <source>
        <dbReference type="Proteomes" id="UP000236738"/>
    </source>
</evidence>
<dbReference type="EMBL" id="FNUS01000003">
    <property type="protein sequence ID" value="SEG13320.1"/>
    <property type="molecule type" value="Genomic_DNA"/>
</dbReference>
<dbReference type="InterPro" id="IPR007267">
    <property type="entry name" value="GtrA_DPMS_TM"/>
</dbReference>
<gene>
    <name evidence="7" type="ORF">SAMN05421847_1497</name>
</gene>
<evidence type="ECO:0000256" key="4">
    <source>
        <dbReference type="ARBA" id="ARBA00023136"/>
    </source>
</evidence>
<name>A0A1H5XPN1_9FLAO</name>
<dbReference type="Proteomes" id="UP000236738">
    <property type="component" value="Unassembled WGS sequence"/>
</dbReference>
<feature type="domain" description="GtrA/DPMS transmembrane" evidence="6">
    <location>
        <begin position="14"/>
        <end position="150"/>
    </location>
</feature>
<keyword evidence="4 5" id="KW-0472">Membrane</keyword>
<evidence type="ECO:0000256" key="3">
    <source>
        <dbReference type="ARBA" id="ARBA00022989"/>
    </source>
</evidence>
<evidence type="ECO:0000256" key="2">
    <source>
        <dbReference type="ARBA" id="ARBA00022692"/>
    </source>
</evidence>
<dbReference type="OrthoDB" id="1272283at2"/>
<keyword evidence="8" id="KW-1185">Reference proteome</keyword>
<organism evidence="7 8">
    <name type="scientific">Halpernia humi</name>
    <dbReference type="NCBI Taxonomy" id="493375"/>
    <lineage>
        <taxon>Bacteria</taxon>
        <taxon>Pseudomonadati</taxon>
        <taxon>Bacteroidota</taxon>
        <taxon>Flavobacteriia</taxon>
        <taxon>Flavobacteriales</taxon>
        <taxon>Weeksellaceae</taxon>
        <taxon>Chryseobacterium group</taxon>
        <taxon>Halpernia</taxon>
    </lineage>
</organism>
<dbReference type="RefSeq" id="WP_103913482.1">
    <property type="nucleotide sequence ID" value="NZ_FNUS01000003.1"/>
</dbReference>
<dbReference type="GO" id="GO:0000271">
    <property type="term" value="P:polysaccharide biosynthetic process"/>
    <property type="evidence" value="ECO:0007669"/>
    <property type="project" value="InterPro"/>
</dbReference>
<evidence type="ECO:0000313" key="7">
    <source>
        <dbReference type="EMBL" id="SEG13320.1"/>
    </source>
</evidence>
<accession>A0A1H5XPN1</accession>
<feature type="transmembrane region" description="Helical" evidence="5">
    <location>
        <begin position="12"/>
        <end position="36"/>
    </location>
</feature>
<feature type="transmembrane region" description="Helical" evidence="5">
    <location>
        <begin position="118"/>
        <end position="140"/>
    </location>
</feature>
<feature type="transmembrane region" description="Helical" evidence="5">
    <location>
        <begin position="56"/>
        <end position="75"/>
    </location>
</feature>
<evidence type="ECO:0000256" key="5">
    <source>
        <dbReference type="SAM" id="Phobius"/>
    </source>
</evidence>
<evidence type="ECO:0000256" key="1">
    <source>
        <dbReference type="ARBA" id="ARBA00004141"/>
    </source>
</evidence>
<sequence>MKKLILKQKQLIFFVIAGGLSAVVEIGLFKLFSLYIPKIFPPELNFYGIKYPFSNVFSTSCAILFNYILSIKFVFERGKHSKKREFLYFMIVSAFSTVLSLSIFQIFFHYVFFKNINVMIFVFSPEVLSKIFAIIVVSVLNYSVKKKIIFNG</sequence>
<protein>
    <submittedName>
        <fullName evidence="7">Putative flippase GtrA (Transmembrane translocase of bactoprenol-linked glucose)</fullName>
    </submittedName>
</protein>
<dbReference type="GO" id="GO:0016020">
    <property type="term" value="C:membrane"/>
    <property type="evidence" value="ECO:0007669"/>
    <property type="project" value="UniProtKB-SubCell"/>
</dbReference>
<reference evidence="8" key="1">
    <citation type="submission" date="2016-10" db="EMBL/GenBank/DDBJ databases">
        <authorList>
            <person name="Varghese N."/>
            <person name="Submissions S."/>
        </authorList>
    </citation>
    <scope>NUCLEOTIDE SEQUENCE [LARGE SCALE GENOMIC DNA]</scope>
    <source>
        <strain evidence="8">DSM 21580</strain>
    </source>
</reference>
<dbReference type="AlphaFoldDB" id="A0A1H5XPN1"/>
<comment type="subcellular location">
    <subcellularLocation>
        <location evidence="1">Membrane</location>
        <topology evidence="1">Multi-pass membrane protein</topology>
    </subcellularLocation>
</comment>
<feature type="transmembrane region" description="Helical" evidence="5">
    <location>
        <begin position="87"/>
        <end position="112"/>
    </location>
</feature>
<keyword evidence="3 5" id="KW-1133">Transmembrane helix</keyword>
<proteinExistence type="predicted"/>
<evidence type="ECO:0000259" key="6">
    <source>
        <dbReference type="Pfam" id="PF04138"/>
    </source>
</evidence>
<dbReference type="Pfam" id="PF04138">
    <property type="entry name" value="GtrA_DPMS_TM"/>
    <property type="match status" value="1"/>
</dbReference>
<keyword evidence="2 5" id="KW-0812">Transmembrane</keyword>